<dbReference type="AlphaFoldDB" id="A0A2S4KPX2"/>
<sequence>MPRPQIPSRDAVLAACKAEGAETKGLVYNDQIWIKYGATVRMAEAAIQRYVYENADPSIVRIPQVFDAFSTPPRPDAPARVYIIMEYVKDDDYVDYNKQHPQEAAQALEAIATAVRHIWDIPLPPNASVGPFEQQVPVDRFFADFGAGQVFNELVEIEDWINHKLEDARRPDRVSLQGERLCLCHCDLTQFNIKVGERITILDWGFAGIYTRAFDEFALIHQYTLPGHKFAKALRDELFGPKFSKSMRAFCLAARYHAFGC</sequence>
<dbReference type="PANTHER" id="PTHR21310">
    <property type="entry name" value="AMINOGLYCOSIDE PHOSPHOTRANSFERASE-RELATED-RELATED"/>
    <property type="match status" value="1"/>
</dbReference>
<dbReference type="InterPro" id="IPR002575">
    <property type="entry name" value="Aminoglycoside_PTrfase"/>
</dbReference>
<dbReference type="OrthoDB" id="3250044at2759"/>
<evidence type="ECO:0000313" key="2">
    <source>
        <dbReference type="EMBL" id="POR32227.1"/>
    </source>
</evidence>
<keyword evidence="3" id="KW-1185">Reference proteome</keyword>
<comment type="caution">
    <text evidence="2">The sequence shown here is derived from an EMBL/GenBank/DDBJ whole genome shotgun (WGS) entry which is preliminary data.</text>
</comment>
<dbReference type="InterPro" id="IPR011009">
    <property type="entry name" value="Kinase-like_dom_sf"/>
</dbReference>
<dbReference type="SUPFAM" id="SSF56112">
    <property type="entry name" value="Protein kinase-like (PK-like)"/>
    <property type="match status" value="1"/>
</dbReference>
<dbReference type="EMBL" id="PKSG01000888">
    <property type="protein sequence ID" value="POR32227.1"/>
    <property type="molecule type" value="Genomic_DNA"/>
</dbReference>
<gene>
    <name evidence="2" type="ORF">TPAR_07556</name>
</gene>
<dbReference type="InterPro" id="IPR051678">
    <property type="entry name" value="AGP_Transferase"/>
</dbReference>
<dbReference type="PANTHER" id="PTHR21310:SF15">
    <property type="entry name" value="AMINOGLYCOSIDE PHOSPHOTRANSFERASE DOMAIN-CONTAINING PROTEIN"/>
    <property type="match status" value="1"/>
</dbReference>
<protein>
    <submittedName>
        <fullName evidence="2">Phosphotransferase enzyme family protein</fullName>
    </submittedName>
</protein>
<feature type="domain" description="Aminoglycoside phosphotransferase" evidence="1">
    <location>
        <begin position="43"/>
        <end position="220"/>
    </location>
</feature>
<dbReference type="Gene3D" id="3.90.1200.10">
    <property type="match status" value="1"/>
</dbReference>
<evidence type="ECO:0000259" key="1">
    <source>
        <dbReference type="Pfam" id="PF01636"/>
    </source>
</evidence>
<reference evidence="2 3" key="1">
    <citation type="submission" date="2018-01" db="EMBL/GenBank/DDBJ databases">
        <title>Harnessing the power of phylogenomics to disentangle the directionality and signatures of interkingdom host jumping in the parasitic fungal genus Tolypocladium.</title>
        <authorList>
            <person name="Quandt C.A."/>
            <person name="Patterson W."/>
            <person name="Spatafora J.W."/>
        </authorList>
    </citation>
    <scope>NUCLEOTIDE SEQUENCE [LARGE SCALE GENOMIC DNA]</scope>
    <source>
        <strain evidence="2 3">NRBC 100945</strain>
    </source>
</reference>
<accession>A0A2S4KPX2</accession>
<proteinExistence type="predicted"/>
<dbReference type="Pfam" id="PF01636">
    <property type="entry name" value="APH"/>
    <property type="match status" value="1"/>
</dbReference>
<dbReference type="STRING" id="94208.A0A2S4KPX2"/>
<dbReference type="Proteomes" id="UP000237481">
    <property type="component" value="Unassembled WGS sequence"/>
</dbReference>
<keyword evidence="2" id="KW-0808">Transferase</keyword>
<evidence type="ECO:0000313" key="3">
    <source>
        <dbReference type="Proteomes" id="UP000237481"/>
    </source>
</evidence>
<organism evidence="2 3">
    <name type="scientific">Tolypocladium paradoxum</name>
    <dbReference type="NCBI Taxonomy" id="94208"/>
    <lineage>
        <taxon>Eukaryota</taxon>
        <taxon>Fungi</taxon>
        <taxon>Dikarya</taxon>
        <taxon>Ascomycota</taxon>
        <taxon>Pezizomycotina</taxon>
        <taxon>Sordariomycetes</taxon>
        <taxon>Hypocreomycetidae</taxon>
        <taxon>Hypocreales</taxon>
        <taxon>Ophiocordycipitaceae</taxon>
        <taxon>Tolypocladium</taxon>
    </lineage>
</organism>
<dbReference type="GO" id="GO:0016740">
    <property type="term" value="F:transferase activity"/>
    <property type="evidence" value="ECO:0007669"/>
    <property type="project" value="UniProtKB-KW"/>
</dbReference>
<name>A0A2S4KPX2_9HYPO</name>